<dbReference type="GO" id="GO:0005096">
    <property type="term" value="F:GTPase activator activity"/>
    <property type="evidence" value="ECO:0007669"/>
    <property type="project" value="UniProtKB-KW"/>
</dbReference>
<proteinExistence type="predicted"/>
<evidence type="ECO:0000256" key="2">
    <source>
        <dbReference type="ARBA" id="ARBA00022614"/>
    </source>
</evidence>
<gene>
    <name evidence="5" type="ORF">QTG54_002737</name>
</gene>
<protein>
    <submittedName>
        <fullName evidence="5">Leucine-rich repeat protein</fullName>
    </submittedName>
</protein>
<evidence type="ECO:0000256" key="3">
    <source>
        <dbReference type="ARBA" id="ARBA00022737"/>
    </source>
</evidence>
<evidence type="ECO:0000256" key="4">
    <source>
        <dbReference type="SAM" id="MobiDB-lite"/>
    </source>
</evidence>
<dbReference type="SUPFAM" id="SSF52047">
    <property type="entry name" value="RNI-like"/>
    <property type="match status" value="1"/>
</dbReference>
<dbReference type="Gene3D" id="3.80.10.10">
    <property type="entry name" value="Ribonuclease Inhibitor"/>
    <property type="match status" value="3"/>
</dbReference>
<dbReference type="PANTHER" id="PTHR24113:SF12">
    <property type="entry name" value="RAN GTPASE-ACTIVATING PROTEIN 1"/>
    <property type="match status" value="1"/>
</dbReference>
<dbReference type="SMART" id="SM00368">
    <property type="entry name" value="LRR_RI"/>
    <property type="match status" value="4"/>
</dbReference>
<evidence type="ECO:0000256" key="1">
    <source>
        <dbReference type="ARBA" id="ARBA00022468"/>
    </source>
</evidence>
<comment type="caution">
    <text evidence="5">The sequence shown here is derived from an EMBL/GenBank/DDBJ whole genome shotgun (WGS) entry which is preliminary data.</text>
</comment>
<feature type="region of interest" description="Disordered" evidence="4">
    <location>
        <begin position="1"/>
        <end position="21"/>
    </location>
</feature>
<evidence type="ECO:0000313" key="6">
    <source>
        <dbReference type="Proteomes" id="UP001224775"/>
    </source>
</evidence>
<reference evidence="5" key="1">
    <citation type="submission" date="2023-06" db="EMBL/GenBank/DDBJ databases">
        <title>Survivors Of The Sea: Transcriptome response of Skeletonema marinoi to long-term dormancy.</title>
        <authorList>
            <person name="Pinder M.I.M."/>
            <person name="Kourtchenko O."/>
            <person name="Robertson E.K."/>
            <person name="Larsson T."/>
            <person name="Maumus F."/>
            <person name="Osuna-Cruz C.M."/>
            <person name="Vancaester E."/>
            <person name="Stenow R."/>
            <person name="Vandepoele K."/>
            <person name="Ploug H."/>
            <person name="Bruchert V."/>
            <person name="Godhe A."/>
            <person name="Topel M."/>
        </authorList>
    </citation>
    <scope>NUCLEOTIDE SEQUENCE</scope>
    <source>
        <strain evidence="5">R05AC</strain>
    </source>
</reference>
<feature type="compositionally biased region" description="Basic and acidic residues" evidence="4">
    <location>
        <begin position="1"/>
        <end position="11"/>
    </location>
</feature>
<dbReference type="GO" id="GO:0031267">
    <property type="term" value="F:small GTPase binding"/>
    <property type="evidence" value="ECO:0007669"/>
    <property type="project" value="TreeGrafter"/>
</dbReference>
<dbReference type="GO" id="GO:0006913">
    <property type="term" value="P:nucleocytoplasmic transport"/>
    <property type="evidence" value="ECO:0007669"/>
    <property type="project" value="TreeGrafter"/>
</dbReference>
<keyword evidence="3" id="KW-0677">Repeat</keyword>
<dbReference type="Proteomes" id="UP001224775">
    <property type="component" value="Unassembled WGS sequence"/>
</dbReference>
<keyword evidence="1" id="KW-0343">GTPase activation</keyword>
<evidence type="ECO:0000313" key="5">
    <source>
        <dbReference type="EMBL" id="KAK1746130.1"/>
    </source>
</evidence>
<keyword evidence="2" id="KW-0433">Leucine-rich repeat</keyword>
<sequence length="516" mass="57423">MSSSESEHEDGSVGSRSVEEEFDEEAWREELRLSKLRIARAKYTNLFRQVKGNDPTLTELRMCGELNVRYLNMNNYGLERLGEVIAGNNHLVELCFDDGSLDDQKMSSLFRGLTRSSSIKDMNFDANGLTVVGVRSMVPFLQNSNNLLRLNLNDNNLQSGGFNELFHALRNSPIESLHCGGCGIDSIEIEKNAFPKKIERLYLHDNEFGVDDIRGLVMFLQNSNDLSSLDISGNNVTSEGFGLLLREMKLSDSPIQALFCDSCDLDSIKIDDAFIPTRLKSLNLCDNSINADGCCEIAKLLQARSSSLSELSLECNKFVDEGVAILASALQNNATLKSLNMHNDAEEITIEGLKMLLELVNDMSSINGTLQSNHTLKYLELSPYKVDDTDLIRQQIDNALEINCEYEDNPAAAGKEKVIQTQLNSQKRSELCHQLGIGQRMLFSEIKPIHLPEVLALISRHHGQGELYAALVPSIAALFSTMNKKQCLQQQRAYYAAKLEAIEAEIAAIEAADDIQ</sequence>
<dbReference type="GO" id="GO:0005829">
    <property type="term" value="C:cytosol"/>
    <property type="evidence" value="ECO:0007669"/>
    <property type="project" value="TreeGrafter"/>
</dbReference>
<keyword evidence="6" id="KW-1185">Reference proteome</keyword>
<dbReference type="AlphaFoldDB" id="A0AAD9DHK7"/>
<accession>A0AAD9DHK7</accession>
<dbReference type="InterPro" id="IPR027038">
    <property type="entry name" value="RanGap"/>
</dbReference>
<dbReference type="PANTHER" id="PTHR24113">
    <property type="entry name" value="RAN GTPASE-ACTIVATING PROTEIN 1"/>
    <property type="match status" value="1"/>
</dbReference>
<name>A0AAD9DHK7_9STRA</name>
<organism evidence="5 6">
    <name type="scientific">Skeletonema marinoi</name>
    <dbReference type="NCBI Taxonomy" id="267567"/>
    <lineage>
        <taxon>Eukaryota</taxon>
        <taxon>Sar</taxon>
        <taxon>Stramenopiles</taxon>
        <taxon>Ochrophyta</taxon>
        <taxon>Bacillariophyta</taxon>
        <taxon>Coscinodiscophyceae</taxon>
        <taxon>Thalassiosirophycidae</taxon>
        <taxon>Thalassiosirales</taxon>
        <taxon>Skeletonemataceae</taxon>
        <taxon>Skeletonema</taxon>
        <taxon>Skeletonema marinoi-dohrnii complex</taxon>
    </lineage>
</organism>
<dbReference type="EMBL" id="JATAAI010000004">
    <property type="protein sequence ID" value="KAK1746130.1"/>
    <property type="molecule type" value="Genomic_DNA"/>
</dbReference>
<dbReference type="GO" id="GO:0048471">
    <property type="term" value="C:perinuclear region of cytoplasm"/>
    <property type="evidence" value="ECO:0007669"/>
    <property type="project" value="TreeGrafter"/>
</dbReference>
<dbReference type="GO" id="GO:0005634">
    <property type="term" value="C:nucleus"/>
    <property type="evidence" value="ECO:0007669"/>
    <property type="project" value="TreeGrafter"/>
</dbReference>
<dbReference type="InterPro" id="IPR032675">
    <property type="entry name" value="LRR_dom_sf"/>
</dbReference>